<organism evidence="1 2">
    <name type="scientific">Mycolicibacterium aubagnense</name>
    <dbReference type="NCBI Taxonomy" id="319707"/>
    <lineage>
        <taxon>Bacteria</taxon>
        <taxon>Bacillati</taxon>
        <taxon>Actinomycetota</taxon>
        <taxon>Actinomycetes</taxon>
        <taxon>Mycobacteriales</taxon>
        <taxon>Mycobacteriaceae</taxon>
        <taxon>Mycolicibacterium</taxon>
    </lineage>
</organism>
<evidence type="ECO:0000313" key="1">
    <source>
        <dbReference type="EMBL" id="BBX86950.1"/>
    </source>
</evidence>
<keyword evidence="2" id="KW-1185">Reference proteome</keyword>
<gene>
    <name evidence="1" type="ORF">MAUB_48230</name>
</gene>
<evidence type="ECO:0000313" key="2">
    <source>
        <dbReference type="Proteomes" id="UP000465609"/>
    </source>
</evidence>
<dbReference type="EMBL" id="AP022577">
    <property type="protein sequence ID" value="BBX86950.1"/>
    <property type="molecule type" value="Genomic_DNA"/>
</dbReference>
<name>A0ABN5YYG1_9MYCO</name>
<dbReference type="Proteomes" id="UP000465609">
    <property type="component" value="Chromosome"/>
</dbReference>
<evidence type="ECO:0008006" key="3">
    <source>
        <dbReference type="Google" id="ProtNLM"/>
    </source>
</evidence>
<sequence length="113" mass="12724">MIRGSEVRHNAIIERVFETWENINGYPTLYPCDRPVFVDTSWLPHSGTRRDKLAMWIKSGGLQVDYGMPGRQLAWIRRSGGSWIAVVELTARSGNVRSSLTATLWLPPGAIRA</sequence>
<proteinExistence type="predicted"/>
<accession>A0ABN5YYG1</accession>
<protein>
    <recommendedName>
        <fullName evidence="3">Transposase</fullName>
    </recommendedName>
</protein>
<reference evidence="1 2" key="1">
    <citation type="journal article" date="2019" name="Emerg. Microbes Infect.">
        <title>Comprehensive subspecies identification of 175 nontuberculous mycobacteria species based on 7547 genomic profiles.</title>
        <authorList>
            <person name="Matsumoto Y."/>
            <person name="Kinjo T."/>
            <person name="Motooka D."/>
            <person name="Nabeya D."/>
            <person name="Jung N."/>
            <person name="Uechi K."/>
            <person name="Horii T."/>
            <person name="Iida T."/>
            <person name="Fujita J."/>
            <person name="Nakamura S."/>
        </authorList>
    </citation>
    <scope>NUCLEOTIDE SEQUENCE [LARGE SCALE GENOMIC DNA]</scope>
    <source>
        <strain evidence="1 2">JCM 15296</strain>
    </source>
</reference>